<evidence type="ECO:0000259" key="28">
    <source>
        <dbReference type="PROSITE" id="PS51030"/>
    </source>
</evidence>
<evidence type="ECO:0000256" key="22">
    <source>
        <dbReference type="PIRSR" id="PIRSR010354-51"/>
    </source>
</evidence>
<keyword evidence="6 20" id="KW-0949">S-adenosyl-L-methionine</keyword>
<dbReference type="HOGENOM" id="CLU_000099_0_0_1"/>
<evidence type="ECO:0000256" key="16">
    <source>
        <dbReference type="ARBA" id="ARBA00023163"/>
    </source>
</evidence>
<evidence type="ECO:0000256" key="5">
    <source>
        <dbReference type="ARBA" id="ARBA00022679"/>
    </source>
</evidence>
<dbReference type="GO" id="GO:0008023">
    <property type="term" value="C:transcription elongation factor complex"/>
    <property type="evidence" value="ECO:0007669"/>
    <property type="project" value="EnsemblMetazoa"/>
</dbReference>
<dbReference type="GO" id="GO:0008354">
    <property type="term" value="P:germ cell migration"/>
    <property type="evidence" value="ECO:0007669"/>
    <property type="project" value="EnsemblMetazoa"/>
</dbReference>
<evidence type="ECO:0000256" key="17">
    <source>
        <dbReference type="ARBA" id="ARBA00023170"/>
    </source>
</evidence>
<dbReference type="InterPro" id="IPR003889">
    <property type="entry name" value="FYrich_C"/>
</dbReference>
<dbReference type="PROSITE" id="PS50016">
    <property type="entry name" value="ZF_PHD_2"/>
    <property type="match status" value="3"/>
</dbReference>
<dbReference type="FunFam" id="2.170.270.10:FF:000004">
    <property type="entry name" value="Histone-lysine N-methyltransferase"/>
    <property type="match status" value="1"/>
</dbReference>
<feature type="compositionally biased region" description="Basic and acidic residues" evidence="24">
    <location>
        <begin position="1077"/>
        <end position="1087"/>
    </location>
</feature>
<evidence type="ECO:0000256" key="13">
    <source>
        <dbReference type="ARBA" id="ARBA00023117"/>
    </source>
</evidence>
<dbReference type="InterPro" id="IPR001841">
    <property type="entry name" value="Znf_RING"/>
</dbReference>
<evidence type="ECO:0000256" key="12">
    <source>
        <dbReference type="ARBA" id="ARBA00023015"/>
    </source>
</evidence>
<feature type="compositionally biased region" description="Low complexity" evidence="24">
    <location>
        <begin position="1027"/>
        <end position="1037"/>
    </location>
</feature>
<dbReference type="InterPro" id="IPR013088">
    <property type="entry name" value="Znf_NHR/GATA"/>
</dbReference>
<dbReference type="PROSITE" id="PS51030">
    <property type="entry name" value="NUCLEAR_REC_DBD_2"/>
    <property type="match status" value="1"/>
</dbReference>
<evidence type="ECO:0000256" key="14">
    <source>
        <dbReference type="ARBA" id="ARBA00023125"/>
    </source>
</evidence>
<feature type="domain" description="PHD-type" evidence="29">
    <location>
        <begin position="1748"/>
        <end position="1856"/>
    </location>
</feature>
<keyword evidence="9 23" id="KW-0863">Zinc-finger</keyword>
<dbReference type="Gene3D" id="3.30.50.10">
    <property type="entry name" value="Erythroid Transcription Factor GATA-1, subunit A"/>
    <property type="match status" value="1"/>
</dbReference>
<dbReference type="PROSITE" id="PS50868">
    <property type="entry name" value="POST_SET"/>
    <property type="match status" value="1"/>
</dbReference>
<dbReference type="Gene3D" id="3.30.160.360">
    <property type="match status" value="2"/>
</dbReference>
<evidence type="ECO:0000256" key="18">
    <source>
        <dbReference type="ARBA" id="ARBA00023242"/>
    </source>
</evidence>
<evidence type="ECO:0000256" key="4">
    <source>
        <dbReference type="ARBA" id="ARBA00022603"/>
    </source>
</evidence>
<evidence type="ECO:0000259" key="26">
    <source>
        <dbReference type="PROSITE" id="PS50280"/>
    </source>
</evidence>
<evidence type="ECO:0000259" key="27">
    <source>
        <dbReference type="PROSITE" id="PS50868"/>
    </source>
</evidence>
<evidence type="ECO:0000256" key="15">
    <source>
        <dbReference type="ARBA" id="ARBA00023159"/>
    </source>
</evidence>
<evidence type="ECO:0000256" key="23">
    <source>
        <dbReference type="PROSITE-ProRule" id="PRU00146"/>
    </source>
</evidence>
<dbReference type="InterPro" id="IPR013083">
    <property type="entry name" value="Znf_RING/FYVE/PHD"/>
</dbReference>
<evidence type="ECO:0000256" key="20">
    <source>
        <dbReference type="PIRNR" id="PIRNR010354"/>
    </source>
</evidence>
<reference evidence="30 31" key="2">
    <citation type="journal article" date="2008" name="Bioinformatics">
        <title>Assembly reconciliation.</title>
        <authorList>
            <person name="Zimin A.V."/>
            <person name="Smith D.R."/>
            <person name="Sutton G."/>
            <person name="Yorke J.A."/>
        </authorList>
    </citation>
    <scope>NUCLEOTIDE SEQUENCE [LARGE SCALE GENOMIC DNA]</scope>
    <source>
        <strain evidence="30 31">TSC#14021-0224.01</strain>
    </source>
</reference>
<dbReference type="InterPro" id="IPR001628">
    <property type="entry name" value="Znf_hrmn_rcpt"/>
</dbReference>
<feature type="region of interest" description="Disordered" evidence="24">
    <location>
        <begin position="2006"/>
        <end position="2033"/>
    </location>
</feature>
<feature type="compositionally biased region" description="Low complexity" evidence="24">
    <location>
        <begin position="1223"/>
        <end position="1236"/>
    </location>
</feature>
<evidence type="ECO:0000256" key="10">
    <source>
        <dbReference type="ARBA" id="ARBA00022833"/>
    </source>
</evidence>
<dbReference type="GO" id="GO:0044665">
    <property type="term" value="C:MLL1/2 complex"/>
    <property type="evidence" value="ECO:0007669"/>
    <property type="project" value="EnsemblMetazoa"/>
</dbReference>
<keyword evidence="17" id="KW-0675">Receptor</keyword>
<feature type="compositionally biased region" description="Polar residues" evidence="24">
    <location>
        <begin position="1142"/>
        <end position="1156"/>
    </location>
</feature>
<feature type="compositionally biased region" description="Low complexity" evidence="24">
    <location>
        <begin position="71"/>
        <end position="92"/>
    </location>
</feature>
<dbReference type="Gene3D" id="2.170.270.10">
    <property type="entry name" value="SET domain"/>
    <property type="match status" value="1"/>
</dbReference>
<keyword evidence="10 22" id="KW-0862">Zinc</keyword>
<feature type="compositionally biased region" description="Low complexity" evidence="24">
    <location>
        <begin position="3072"/>
        <end position="3083"/>
    </location>
</feature>
<feature type="region of interest" description="Disordered" evidence="24">
    <location>
        <begin position="382"/>
        <end position="437"/>
    </location>
</feature>
<feature type="domain" description="PHD-type" evidence="25">
    <location>
        <begin position="1358"/>
        <end position="1407"/>
    </location>
</feature>
<feature type="region of interest" description="Disordered" evidence="24">
    <location>
        <begin position="524"/>
        <end position="619"/>
    </location>
</feature>
<feature type="region of interest" description="Disordered" evidence="24">
    <location>
        <begin position="886"/>
        <end position="906"/>
    </location>
</feature>
<evidence type="ECO:0000259" key="25">
    <source>
        <dbReference type="PROSITE" id="PS50016"/>
    </source>
</evidence>
<dbReference type="Pfam" id="PF00628">
    <property type="entry name" value="PHD"/>
    <property type="match status" value="1"/>
</dbReference>
<feature type="binding site" evidence="22">
    <location>
        <position position="3731"/>
    </location>
    <ligand>
        <name>Zn(2+)</name>
        <dbReference type="ChEBI" id="CHEBI:29105"/>
    </ligand>
</feature>
<dbReference type="InterPro" id="IPR016569">
    <property type="entry name" value="MeTrfase_trithorax"/>
</dbReference>
<dbReference type="PANTHER" id="PTHR45838:SF4">
    <property type="entry name" value="HISTONE-LYSINE N-METHYLTRANSFERASE TRITHORAX"/>
    <property type="match status" value="1"/>
</dbReference>
<dbReference type="GO" id="GO:0032259">
    <property type="term" value="P:methylation"/>
    <property type="evidence" value="ECO:0007669"/>
    <property type="project" value="UniProtKB-KW"/>
</dbReference>
<dbReference type="FunFam" id="3.30.40.10:FF:000471">
    <property type="entry name" value="Histone-lysine N-methyltransferase trithorax"/>
    <property type="match status" value="1"/>
</dbReference>
<dbReference type="PROSITE" id="PS51543">
    <property type="entry name" value="FYRC"/>
    <property type="match status" value="1"/>
</dbReference>
<dbReference type="InterPro" id="IPR047219">
    <property type="entry name" value="KMT2A_2B_SET"/>
</dbReference>
<keyword evidence="18 20" id="KW-0539">Nucleus</keyword>
<feature type="compositionally biased region" description="Gly residues" evidence="24">
    <location>
        <begin position="93"/>
        <end position="115"/>
    </location>
</feature>
<dbReference type="eggNOG" id="KOG1084">
    <property type="taxonomic scope" value="Eukaryota"/>
</dbReference>
<feature type="domain" description="PHD-type" evidence="25">
    <location>
        <begin position="1435"/>
        <end position="1496"/>
    </location>
</feature>
<dbReference type="CDD" id="cd15506">
    <property type="entry name" value="PHD1_KMT2A_like"/>
    <property type="match status" value="1"/>
</dbReference>
<dbReference type="InterPro" id="IPR034732">
    <property type="entry name" value="EPHD"/>
</dbReference>
<dbReference type="GO" id="GO:0042803">
    <property type="term" value="F:protein homodimerization activity"/>
    <property type="evidence" value="ECO:0007669"/>
    <property type="project" value="EnsemblMetazoa"/>
</dbReference>
<dbReference type="PIRSF" id="PIRSF010354">
    <property type="entry name" value="Methyltransferase_trithorax"/>
    <property type="match status" value="1"/>
</dbReference>
<dbReference type="Gene3D" id="3.30.40.10">
    <property type="entry name" value="Zinc/RING finger domain, C3HC4 (zinc finger)"/>
    <property type="match status" value="3"/>
</dbReference>
<feature type="domain" description="Nuclear receptor" evidence="28">
    <location>
        <begin position="771"/>
        <end position="896"/>
    </location>
</feature>
<keyword evidence="5 20" id="KW-0808">Transferase</keyword>
<feature type="region of interest" description="Disordered" evidence="24">
    <location>
        <begin position="1"/>
        <end position="257"/>
    </location>
</feature>
<feature type="compositionally biased region" description="Low complexity" evidence="24">
    <location>
        <begin position="144"/>
        <end position="212"/>
    </location>
</feature>
<feature type="binding site" evidence="21">
    <location>
        <begin position="3680"/>
        <end position="3681"/>
    </location>
    <ligand>
        <name>S-adenosyl-L-methionine</name>
        <dbReference type="ChEBI" id="CHEBI:59789"/>
    </ligand>
</feature>
<dbReference type="FunFam" id="3.30.40.10:FF:000002">
    <property type="entry name" value="Histone-lysine N-methyltransferase"/>
    <property type="match status" value="1"/>
</dbReference>
<keyword evidence="14" id="KW-0238">DNA-binding</keyword>
<dbReference type="Pfam" id="PF05964">
    <property type="entry name" value="FYRN"/>
    <property type="match status" value="1"/>
</dbReference>
<dbReference type="GO" id="GO:0001654">
    <property type="term" value="P:eye development"/>
    <property type="evidence" value="ECO:0007669"/>
    <property type="project" value="EnsemblMetazoa"/>
</dbReference>
<feature type="region of interest" description="Disordered" evidence="24">
    <location>
        <begin position="3039"/>
        <end position="3112"/>
    </location>
</feature>
<evidence type="ECO:0000256" key="24">
    <source>
        <dbReference type="SAM" id="MobiDB-lite"/>
    </source>
</evidence>
<dbReference type="PROSITE" id="PS51542">
    <property type="entry name" value="FYRN"/>
    <property type="match status" value="1"/>
</dbReference>
<feature type="domain" description="Post-SET" evidence="27">
    <location>
        <begin position="3725"/>
        <end position="3741"/>
    </location>
</feature>
<dbReference type="GO" id="GO:0003700">
    <property type="term" value="F:DNA-binding transcription factor activity"/>
    <property type="evidence" value="ECO:0007669"/>
    <property type="project" value="InterPro"/>
</dbReference>
<dbReference type="InterPro" id="IPR003616">
    <property type="entry name" value="Post-SET_dom"/>
</dbReference>
<dbReference type="GO" id="GO:0043565">
    <property type="term" value="F:sequence-specific DNA binding"/>
    <property type="evidence" value="ECO:0007669"/>
    <property type="project" value="InterPro"/>
</dbReference>
<dbReference type="GO" id="GO:0032968">
    <property type="term" value="P:positive regulation of transcription elongation by RNA polymerase II"/>
    <property type="evidence" value="ECO:0007669"/>
    <property type="project" value="EnsemblMetazoa"/>
</dbReference>
<dbReference type="PANTHER" id="PTHR45838">
    <property type="entry name" value="HISTONE-LYSINE-N-METHYLTRANSFERASE 2 KMT2 FAMILY MEMBER"/>
    <property type="match status" value="1"/>
</dbReference>
<feature type="compositionally biased region" description="Polar residues" evidence="24">
    <location>
        <begin position="3056"/>
        <end position="3071"/>
    </location>
</feature>
<dbReference type="Pfam" id="PF00856">
    <property type="entry name" value="SET"/>
    <property type="match status" value="1"/>
</dbReference>
<dbReference type="CDD" id="cd15664">
    <property type="entry name" value="ePHD_KMT2A_like"/>
    <property type="match status" value="1"/>
</dbReference>
<dbReference type="CDD" id="cd15489">
    <property type="entry name" value="PHD_SF"/>
    <property type="match status" value="1"/>
</dbReference>
<dbReference type="GO" id="GO:0008157">
    <property type="term" value="F:protein phosphatase 1 binding"/>
    <property type="evidence" value="ECO:0007669"/>
    <property type="project" value="EnsemblMetazoa"/>
</dbReference>
<dbReference type="SMART" id="SM00508">
    <property type="entry name" value="PostSET"/>
    <property type="match status" value="2"/>
</dbReference>
<feature type="compositionally biased region" description="Low complexity" evidence="24">
    <location>
        <begin position="342"/>
        <end position="357"/>
    </location>
</feature>
<feature type="binding site" evidence="22">
    <location>
        <position position="3683"/>
    </location>
    <ligand>
        <name>Zn(2+)</name>
        <dbReference type="ChEBI" id="CHEBI:29105"/>
    </ligand>
</feature>
<dbReference type="SUPFAM" id="SSF82199">
    <property type="entry name" value="SET domain"/>
    <property type="match status" value="1"/>
</dbReference>
<proteinExistence type="inferred from homology"/>
<feature type="compositionally biased region" description="Polar residues" evidence="24">
    <location>
        <begin position="213"/>
        <end position="228"/>
    </location>
</feature>
<name>B3P0P1_DROER</name>
<accession>B3P0P1</accession>
<keyword evidence="8" id="KW-0677">Repeat</keyword>
<feature type="region of interest" description="Disordered" evidence="24">
    <location>
        <begin position="329"/>
        <end position="368"/>
    </location>
</feature>
<comment type="similarity">
    <text evidence="20">Belongs to the class V-like SAM-binding methyltransferase superfamily. Histone-lysine methyltransferase family. TRX/MLL subfamily.</text>
</comment>
<dbReference type="InterPro" id="IPR001214">
    <property type="entry name" value="SET_dom"/>
</dbReference>
<keyword evidence="3" id="KW-0488">Methylation</keyword>
<dbReference type="InterPro" id="IPR011011">
    <property type="entry name" value="Znf_FYVE_PHD"/>
</dbReference>
<dbReference type="CDD" id="cd15508">
    <property type="entry name" value="PHD3_KMT2A_like"/>
    <property type="match status" value="1"/>
</dbReference>
<dbReference type="GO" id="GO:0106363">
    <property type="term" value="F:protein-cysteine methyltransferase activity"/>
    <property type="evidence" value="ECO:0007669"/>
    <property type="project" value="EnsemblMetazoa"/>
</dbReference>
<dbReference type="PROSITE" id="PS51805">
    <property type="entry name" value="EPHD"/>
    <property type="match status" value="1"/>
</dbReference>
<dbReference type="InterPro" id="IPR036427">
    <property type="entry name" value="Bromodomain-like_sf"/>
</dbReference>
<dbReference type="GO" id="GO:0007507">
    <property type="term" value="P:heart development"/>
    <property type="evidence" value="ECO:0007669"/>
    <property type="project" value="EnsemblMetazoa"/>
</dbReference>
<dbReference type="SMART" id="SM00184">
    <property type="entry name" value="RING"/>
    <property type="match status" value="4"/>
</dbReference>
<evidence type="ECO:0000259" key="29">
    <source>
        <dbReference type="PROSITE" id="PS51805"/>
    </source>
</evidence>
<dbReference type="Pfam" id="PF13771">
    <property type="entry name" value="zf-HC5HC2H"/>
    <property type="match status" value="1"/>
</dbReference>
<dbReference type="GO" id="GO:0003682">
    <property type="term" value="F:chromatin binding"/>
    <property type="evidence" value="ECO:0007669"/>
    <property type="project" value="EnsemblMetazoa"/>
</dbReference>
<feature type="domain" description="SET" evidence="26">
    <location>
        <begin position="3603"/>
        <end position="3719"/>
    </location>
</feature>
<evidence type="ECO:0000256" key="9">
    <source>
        <dbReference type="ARBA" id="ARBA00022771"/>
    </source>
</evidence>
<dbReference type="GO" id="GO:0140949">
    <property type="term" value="F:histone H3K9 trimethyltransferase activity"/>
    <property type="evidence" value="ECO:0007669"/>
    <property type="project" value="UniProtKB-EC"/>
</dbReference>
<dbReference type="PROSITE" id="PS50280">
    <property type="entry name" value="SET"/>
    <property type="match status" value="1"/>
</dbReference>
<dbReference type="SMART" id="SM00542">
    <property type="entry name" value="FYRC"/>
    <property type="match status" value="1"/>
</dbReference>
<keyword evidence="31" id="KW-1185">Reference proteome</keyword>
<feature type="binding site" evidence="21">
    <location>
        <position position="3613"/>
    </location>
    <ligand>
        <name>S-adenosyl-L-methionine</name>
        <dbReference type="ChEBI" id="CHEBI:59789"/>
    </ligand>
</feature>
<keyword evidence="12 20" id="KW-0805">Transcription regulation</keyword>
<dbReference type="InterPro" id="IPR019787">
    <property type="entry name" value="Znf_PHD-finger"/>
</dbReference>
<evidence type="ECO:0000256" key="2">
    <source>
        <dbReference type="ARBA" id="ARBA00012183"/>
    </source>
</evidence>
<dbReference type="InterPro" id="IPR001965">
    <property type="entry name" value="Znf_PHD"/>
</dbReference>
<evidence type="ECO:0000256" key="6">
    <source>
        <dbReference type="ARBA" id="ARBA00022691"/>
    </source>
</evidence>
<comment type="subcellular location">
    <subcellularLocation>
        <location evidence="1 20">Nucleus</location>
    </subcellularLocation>
</comment>
<feature type="binding site" evidence="21">
    <location>
        <position position="3657"/>
    </location>
    <ligand>
        <name>S-adenosyl-L-methionine</name>
        <dbReference type="ChEBI" id="CHEBI:59789"/>
    </ligand>
</feature>
<dbReference type="GO" id="GO:0042800">
    <property type="term" value="F:histone H3K4 methyltransferase activity"/>
    <property type="evidence" value="ECO:0007669"/>
    <property type="project" value="UniProtKB-UniRule"/>
</dbReference>
<feature type="compositionally biased region" description="Low complexity" evidence="24">
    <location>
        <begin position="42"/>
        <end position="53"/>
    </location>
</feature>
<feature type="compositionally biased region" description="Basic and acidic residues" evidence="24">
    <location>
        <begin position="998"/>
        <end position="1012"/>
    </location>
</feature>
<dbReference type="SMART" id="SM00249">
    <property type="entry name" value="PHD"/>
    <property type="match status" value="4"/>
</dbReference>
<feature type="compositionally biased region" description="Polar residues" evidence="24">
    <location>
        <begin position="329"/>
        <end position="338"/>
    </location>
</feature>
<evidence type="ECO:0000256" key="1">
    <source>
        <dbReference type="ARBA" id="ARBA00004123"/>
    </source>
</evidence>
<feature type="compositionally biased region" description="Basic and acidic residues" evidence="24">
    <location>
        <begin position="126"/>
        <end position="143"/>
    </location>
</feature>
<reference evidence="30 31" key="1">
    <citation type="journal article" date="2007" name="Nature">
        <title>Evolution of genes and genomes on the Drosophila phylogeny.</title>
        <authorList>
            <consortium name="Drosophila 12 Genomes Consortium"/>
            <person name="Clark A.G."/>
            <person name="Eisen M.B."/>
            <person name="Smith D.R."/>
            <person name="Bergman C.M."/>
            <person name="Oliver B."/>
            <person name="Markow T.A."/>
            <person name="Kaufman T.C."/>
            <person name="Kellis M."/>
            <person name="Gelbart W."/>
            <person name="Iyer V.N."/>
            <person name="Pollard D.A."/>
            <person name="Sackton T.B."/>
            <person name="Larracuente A.M."/>
            <person name="Singh N.D."/>
            <person name="Abad J.P."/>
            <person name="Abt D.N."/>
            <person name="Adryan B."/>
            <person name="Aguade M."/>
            <person name="Akashi H."/>
            <person name="Anderson W.W."/>
            <person name="Aquadro C.F."/>
            <person name="Ardell D.H."/>
            <person name="Arguello R."/>
            <person name="Artieri C.G."/>
            <person name="Barbash D.A."/>
            <person name="Barker D."/>
            <person name="Barsanti P."/>
            <person name="Batterham P."/>
            <person name="Batzoglou S."/>
            <person name="Begun D."/>
            <person name="Bhutkar A."/>
            <person name="Blanco E."/>
            <person name="Bosak S.A."/>
            <person name="Bradley R.K."/>
            <person name="Brand A.D."/>
            <person name="Brent M.R."/>
            <person name="Brooks A.N."/>
            <person name="Brown R.H."/>
            <person name="Butlin R.K."/>
            <person name="Caggese C."/>
            <person name="Calvi B.R."/>
            <person name="Bernardo de Carvalho A."/>
            <person name="Caspi A."/>
            <person name="Castrezana S."/>
            <person name="Celniker S.E."/>
            <person name="Chang J.L."/>
            <person name="Chapple C."/>
            <person name="Chatterji S."/>
            <person name="Chinwalla A."/>
            <person name="Civetta A."/>
            <person name="Clifton S.W."/>
            <person name="Comeron J.M."/>
            <person name="Costello J.C."/>
            <person name="Coyne J.A."/>
            <person name="Daub J."/>
            <person name="David R.G."/>
            <person name="Delcher A.L."/>
            <person name="Delehaunty K."/>
            <person name="Do C.B."/>
            <person name="Ebling H."/>
            <person name="Edwards K."/>
            <person name="Eickbush T."/>
            <person name="Evans J.D."/>
            <person name="Filipski A."/>
            <person name="Findeiss S."/>
            <person name="Freyhult E."/>
            <person name="Fulton L."/>
            <person name="Fulton R."/>
            <person name="Garcia A.C."/>
            <person name="Gardiner A."/>
            <person name="Garfield D.A."/>
            <person name="Garvin B.E."/>
            <person name="Gibson G."/>
            <person name="Gilbert D."/>
            <person name="Gnerre S."/>
            <person name="Godfrey J."/>
            <person name="Good R."/>
            <person name="Gotea V."/>
            <person name="Gravely B."/>
            <person name="Greenberg A.J."/>
            <person name="Griffiths-Jones S."/>
            <person name="Gross S."/>
            <person name="Guigo R."/>
            <person name="Gustafson E.A."/>
            <person name="Haerty W."/>
            <person name="Hahn M.W."/>
            <person name="Halligan D.L."/>
            <person name="Halpern A.L."/>
            <person name="Halter G.M."/>
            <person name="Han M.V."/>
            <person name="Heger A."/>
            <person name="Hillier L."/>
            <person name="Hinrichs A.S."/>
            <person name="Holmes I."/>
            <person name="Hoskins R.A."/>
            <person name="Hubisz M.J."/>
            <person name="Hultmark D."/>
            <person name="Huntley M.A."/>
            <person name="Jaffe D.B."/>
            <person name="Jagadeeshan S."/>
            <person name="Jeck W.R."/>
            <person name="Johnson J."/>
            <person name="Jones C.D."/>
            <person name="Jordan W.C."/>
            <person name="Karpen G.H."/>
            <person name="Kataoka E."/>
            <person name="Keightley P.D."/>
            <person name="Kheradpour P."/>
            <person name="Kirkness E.F."/>
            <person name="Koerich L.B."/>
            <person name="Kristiansen K."/>
            <person name="Kudrna D."/>
            <person name="Kulathinal R.J."/>
            <person name="Kumar S."/>
            <person name="Kwok R."/>
            <person name="Lander E."/>
            <person name="Langley C.H."/>
            <person name="Lapoint R."/>
            <person name="Lazzaro B.P."/>
            <person name="Lee S.J."/>
            <person name="Levesque L."/>
            <person name="Li R."/>
            <person name="Lin C.F."/>
            <person name="Lin M.F."/>
            <person name="Lindblad-Toh K."/>
            <person name="Llopart A."/>
            <person name="Long M."/>
            <person name="Low L."/>
            <person name="Lozovsky E."/>
            <person name="Lu J."/>
            <person name="Luo M."/>
            <person name="Machado C.A."/>
            <person name="Makalowski W."/>
            <person name="Marzo M."/>
            <person name="Matsuda M."/>
            <person name="Matzkin L."/>
            <person name="McAllister B."/>
            <person name="McBride C.S."/>
            <person name="McKernan B."/>
            <person name="McKernan K."/>
            <person name="Mendez-Lago M."/>
            <person name="Minx P."/>
            <person name="Mollenhauer M.U."/>
            <person name="Montooth K."/>
            <person name="Mount S.M."/>
            <person name="Mu X."/>
            <person name="Myers E."/>
            <person name="Negre B."/>
            <person name="Newfeld S."/>
            <person name="Nielsen R."/>
            <person name="Noor M.A."/>
            <person name="O'Grady P."/>
            <person name="Pachter L."/>
            <person name="Papaceit M."/>
            <person name="Parisi M.J."/>
            <person name="Parisi M."/>
            <person name="Parts L."/>
            <person name="Pedersen J.S."/>
            <person name="Pesole G."/>
            <person name="Phillippy A.M."/>
            <person name="Ponting C.P."/>
            <person name="Pop M."/>
            <person name="Porcelli D."/>
            <person name="Powell J.R."/>
            <person name="Prohaska S."/>
            <person name="Pruitt K."/>
            <person name="Puig M."/>
            <person name="Quesneville H."/>
            <person name="Ram K.R."/>
            <person name="Rand D."/>
            <person name="Rasmussen M.D."/>
            <person name="Reed L.K."/>
            <person name="Reenan R."/>
            <person name="Reily A."/>
            <person name="Remington K.A."/>
            <person name="Rieger T.T."/>
            <person name="Ritchie M.G."/>
            <person name="Robin C."/>
            <person name="Rogers Y.H."/>
            <person name="Rohde C."/>
            <person name="Rozas J."/>
            <person name="Rubenfield M.J."/>
            <person name="Ruiz A."/>
            <person name="Russo S."/>
            <person name="Salzberg S.L."/>
            <person name="Sanchez-Gracia A."/>
            <person name="Saranga D.J."/>
            <person name="Sato H."/>
            <person name="Schaeffer S.W."/>
            <person name="Schatz M.C."/>
            <person name="Schlenke T."/>
            <person name="Schwartz R."/>
            <person name="Segarra C."/>
            <person name="Singh R.S."/>
            <person name="Sirot L."/>
            <person name="Sirota M."/>
            <person name="Sisneros N.B."/>
            <person name="Smith C.D."/>
            <person name="Smith T.F."/>
            <person name="Spieth J."/>
            <person name="Stage D.E."/>
            <person name="Stark A."/>
            <person name="Stephan W."/>
            <person name="Strausberg R.L."/>
            <person name="Strempel S."/>
            <person name="Sturgill D."/>
            <person name="Sutton G."/>
            <person name="Sutton G.G."/>
            <person name="Tao W."/>
            <person name="Teichmann S."/>
            <person name="Tobari Y.N."/>
            <person name="Tomimura Y."/>
            <person name="Tsolas J.M."/>
            <person name="Valente V.L."/>
            <person name="Venter E."/>
            <person name="Venter J.C."/>
            <person name="Vicario S."/>
            <person name="Vieira F.G."/>
            <person name="Vilella A.J."/>
            <person name="Villasante A."/>
            <person name="Walenz B."/>
            <person name="Wang J."/>
            <person name="Wasserman M."/>
            <person name="Watts T."/>
            <person name="Wilson D."/>
            <person name="Wilson R.K."/>
            <person name="Wing R.A."/>
            <person name="Wolfner M.F."/>
            <person name="Wong A."/>
            <person name="Wong G.K."/>
            <person name="Wu C.I."/>
            <person name="Wu G."/>
            <person name="Yamamoto D."/>
            <person name="Yang H.P."/>
            <person name="Yang S.P."/>
            <person name="Yorke J.A."/>
            <person name="Yoshida K."/>
            <person name="Zdobnov E."/>
            <person name="Zhang P."/>
            <person name="Zhang Y."/>
            <person name="Zimin A.V."/>
            <person name="Baldwin J."/>
            <person name="Abdouelleil A."/>
            <person name="Abdulkadir J."/>
            <person name="Abebe A."/>
            <person name="Abera B."/>
            <person name="Abreu J."/>
            <person name="Acer S.C."/>
            <person name="Aftuck L."/>
            <person name="Alexander A."/>
            <person name="An P."/>
            <person name="Anderson E."/>
            <person name="Anderson S."/>
            <person name="Arachi H."/>
            <person name="Azer M."/>
            <person name="Bachantsang P."/>
            <person name="Barry A."/>
            <person name="Bayul T."/>
            <person name="Berlin A."/>
            <person name="Bessette D."/>
            <person name="Bloom T."/>
            <person name="Blye J."/>
            <person name="Boguslavskiy L."/>
            <person name="Bonnet C."/>
            <person name="Boukhgalter B."/>
            <person name="Bourzgui I."/>
            <person name="Brown A."/>
            <person name="Cahill P."/>
            <person name="Channer S."/>
            <person name="Cheshatsang Y."/>
            <person name="Chuda L."/>
            <person name="Citroen M."/>
            <person name="Collymore A."/>
            <person name="Cooke P."/>
            <person name="Costello M."/>
            <person name="D'Aco K."/>
            <person name="Daza R."/>
            <person name="De Haan G."/>
            <person name="DeGray S."/>
            <person name="DeMaso C."/>
            <person name="Dhargay N."/>
            <person name="Dooley K."/>
            <person name="Dooley E."/>
            <person name="Doricent M."/>
            <person name="Dorje P."/>
            <person name="Dorjee K."/>
            <person name="Dupes A."/>
            <person name="Elong R."/>
            <person name="Falk J."/>
            <person name="Farina A."/>
            <person name="Faro S."/>
            <person name="Ferguson D."/>
            <person name="Fisher S."/>
            <person name="Foley C.D."/>
            <person name="Franke A."/>
            <person name="Friedrich D."/>
            <person name="Gadbois L."/>
            <person name="Gearin G."/>
            <person name="Gearin C.R."/>
            <person name="Giannoukos G."/>
            <person name="Goode T."/>
            <person name="Graham J."/>
            <person name="Grandbois E."/>
            <person name="Grewal S."/>
            <person name="Gyaltsen K."/>
            <person name="Hafez N."/>
            <person name="Hagos B."/>
            <person name="Hall J."/>
            <person name="Henson C."/>
            <person name="Hollinger A."/>
            <person name="Honan T."/>
            <person name="Huard M.D."/>
            <person name="Hughes L."/>
            <person name="Hurhula B."/>
            <person name="Husby M.E."/>
            <person name="Kamat A."/>
            <person name="Kanga B."/>
            <person name="Kashin S."/>
            <person name="Khazanovich D."/>
            <person name="Kisner P."/>
            <person name="Lance K."/>
            <person name="Lara M."/>
            <person name="Lee W."/>
            <person name="Lennon N."/>
            <person name="Letendre F."/>
            <person name="LeVine R."/>
            <person name="Lipovsky A."/>
            <person name="Liu X."/>
            <person name="Liu J."/>
            <person name="Liu S."/>
            <person name="Lokyitsang T."/>
            <person name="Lokyitsang Y."/>
            <person name="Lubonja R."/>
            <person name="Lui A."/>
            <person name="MacDonald P."/>
            <person name="Magnisalis V."/>
            <person name="Maru K."/>
            <person name="Matthews C."/>
            <person name="McCusker W."/>
            <person name="McDonough S."/>
            <person name="Mehta T."/>
            <person name="Meldrim J."/>
            <person name="Meneus L."/>
            <person name="Mihai O."/>
            <person name="Mihalev A."/>
            <person name="Mihova T."/>
            <person name="Mittelman R."/>
            <person name="Mlenga V."/>
            <person name="Montmayeur A."/>
            <person name="Mulrain L."/>
            <person name="Navidi A."/>
            <person name="Naylor J."/>
            <person name="Negash T."/>
            <person name="Nguyen T."/>
            <person name="Nguyen N."/>
            <person name="Nicol R."/>
            <person name="Norbu C."/>
            <person name="Norbu N."/>
            <person name="Novod N."/>
            <person name="O'Neill B."/>
            <person name="Osman S."/>
            <person name="Markiewicz E."/>
            <person name="Oyono O.L."/>
            <person name="Patti C."/>
            <person name="Phunkhang P."/>
            <person name="Pierre F."/>
            <person name="Priest M."/>
            <person name="Raghuraman S."/>
            <person name="Rege F."/>
            <person name="Reyes R."/>
            <person name="Rise C."/>
            <person name="Rogov P."/>
            <person name="Ross K."/>
            <person name="Ryan E."/>
            <person name="Settipalli S."/>
            <person name="Shea T."/>
            <person name="Sherpa N."/>
            <person name="Shi L."/>
            <person name="Shih D."/>
            <person name="Sparrow T."/>
            <person name="Spaulding J."/>
            <person name="Stalker J."/>
            <person name="Stange-Thomann N."/>
            <person name="Stavropoulos S."/>
            <person name="Stone C."/>
            <person name="Strader C."/>
            <person name="Tesfaye S."/>
            <person name="Thomson T."/>
            <person name="Thoulutsang Y."/>
            <person name="Thoulutsang D."/>
            <person name="Topham K."/>
            <person name="Topping I."/>
            <person name="Tsamla T."/>
            <person name="Vassiliev H."/>
            <person name="Vo A."/>
            <person name="Wangchuk T."/>
            <person name="Wangdi T."/>
            <person name="Weiand M."/>
            <person name="Wilkinson J."/>
            <person name="Wilson A."/>
            <person name="Yadav S."/>
            <person name="Young G."/>
            <person name="Yu Q."/>
            <person name="Zembek L."/>
            <person name="Zhong D."/>
            <person name="Zimmer A."/>
            <person name="Zwirko Z."/>
            <person name="Jaffe D.B."/>
            <person name="Alvarez P."/>
            <person name="Brockman W."/>
            <person name="Butler J."/>
            <person name="Chin C."/>
            <person name="Gnerre S."/>
            <person name="Grabherr M."/>
            <person name="Kleber M."/>
            <person name="Mauceli E."/>
            <person name="MacCallum I."/>
        </authorList>
    </citation>
    <scope>NUCLEOTIDE SEQUENCE [LARGE SCALE GENOMIC DNA]</scope>
    <source>
        <strain evidence="30 31">TSC#14021-0224.01</strain>
    </source>
</reference>
<comment type="function">
    <text evidence="20">Histone methyltransferase that methylates 'Lys-4' of histone H3 (H3K4me). H3K4me represents a specific tag for epigenetic transcriptional activation. Functions in segment determination through interaction with genes of bithorax (BX-C) and antennapedia (ANT-C) complexes. Acts as an activator of BX-C. Involved in the very early regulation of homeotic genes expressed only in the posterior region of the embryo.</text>
</comment>
<feature type="region of interest" description="Disordered" evidence="24">
    <location>
        <begin position="2661"/>
        <end position="2680"/>
    </location>
</feature>
<dbReference type="EC" id="2.1.1.355" evidence="2 20"/>
<feature type="region of interest" description="Disordered" evidence="24">
    <location>
        <begin position="1221"/>
        <end position="1244"/>
    </location>
</feature>
<dbReference type="SUPFAM" id="SSF57903">
    <property type="entry name" value="FYVE/PHD zinc finger"/>
    <property type="match status" value="2"/>
</dbReference>
<feature type="compositionally biased region" description="Low complexity" evidence="24">
    <location>
        <begin position="234"/>
        <end position="254"/>
    </location>
</feature>
<dbReference type="FunFam" id="3.30.160.360:FF:000010">
    <property type="entry name" value="Histone-lysine N-methyltransferase"/>
    <property type="match status" value="1"/>
</dbReference>
<feature type="domain" description="PHD-type" evidence="25">
    <location>
        <begin position="1279"/>
        <end position="1361"/>
    </location>
</feature>
<comment type="catalytic activity">
    <reaction evidence="20">
        <text>L-lysyl(9)-[histone H3] + 3 S-adenosyl-L-methionine = N(6),N(6),N(6)-trimethyl-L-lysyl(9)-[histone H3] + 3 S-adenosyl-L-homocysteine + 3 H(+)</text>
        <dbReference type="Rhea" id="RHEA:60276"/>
        <dbReference type="Rhea" id="RHEA-COMP:15538"/>
        <dbReference type="Rhea" id="RHEA-COMP:15546"/>
        <dbReference type="ChEBI" id="CHEBI:15378"/>
        <dbReference type="ChEBI" id="CHEBI:29969"/>
        <dbReference type="ChEBI" id="CHEBI:57856"/>
        <dbReference type="ChEBI" id="CHEBI:59789"/>
        <dbReference type="ChEBI" id="CHEBI:61961"/>
        <dbReference type="EC" id="2.1.1.355"/>
    </reaction>
</comment>
<feature type="compositionally biased region" description="Basic and acidic residues" evidence="24">
    <location>
        <begin position="599"/>
        <end position="619"/>
    </location>
</feature>
<feature type="compositionally biased region" description="Low complexity" evidence="24">
    <location>
        <begin position="524"/>
        <end position="536"/>
    </location>
</feature>
<dbReference type="OMA" id="VVRSQQW"/>
<feature type="compositionally biased region" description="Low complexity" evidence="24">
    <location>
        <begin position="1044"/>
        <end position="1059"/>
    </location>
</feature>
<feature type="binding site" evidence="21">
    <location>
        <position position="3615"/>
    </location>
    <ligand>
        <name>S-adenosyl-L-methionine</name>
        <dbReference type="ChEBI" id="CHEBI:59789"/>
    </ligand>
</feature>
<evidence type="ECO:0000256" key="8">
    <source>
        <dbReference type="ARBA" id="ARBA00022737"/>
    </source>
</evidence>
<dbReference type="Pfam" id="PF05965">
    <property type="entry name" value="FYRC"/>
    <property type="match status" value="1"/>
</dbReference>
<dbReference type="InterPro" id="IPR046341">
    <property type="entry name" value="SET_dom_sf"/>
</dbReference>
<keyword evidence="4 20" id="KW-0489">Methyltransferase</keyword>
<keyword evidence="13" id="KW-0103">Bromodomain</keyword>
<evidence type="ECO:0000256" key="19">
    <source>
        <dbReference type="ARBA" id="ARBA00071661"/>
    </source>
</evidence>
<dbReference type="OrthoDB" id="308383at2759"/>
<keyword evidence="16 20" id="KW-0804">Transcription</keyword>
<keyword evidence="15" id="KW-0010">Activator</keyword>
<gene>
    <name evidence="30" type="primary">Dere\GG21380</name>
    <name evidence="30" type="ORF">Dere_GG21380</name>
</gene>
<dbReference type="SMART" id="SM00317">
    <property type="entry name" value="SET"/>
    <property type="match status" value="1"/>
</dbReference>
<dbReference type="PhylomeDB" id="B3P0P1"/>
<dbReference type="InterPro" id="IPR003888">
    <property type="entry name" value="FYrich_N"/>
</dbReference>
<evidence type="ECO:0000313" key="30">
    <source>
        <dbReference type="EMBL" id="EDV48867.1"/>
    </source>
</evidence>
<dbReference type="Proteomes" id="UP000008711">
    <property type="component" value="Unassembled WGS sequence"/>
</dbReference>
<dbReference type="EMBL" id="CH954181">
    <property type="protein sequence ID" value="EDV48867.1"/>
    <property type="molecule type" value="Genomic_DNA"/>
</dbReference>
<dbReference type="GO" id="GO:0007482">
    <property type="term" value="P:haltere development"/>
    <property type="evidence" value="ECO:0007669"/>
    <property type="project" value="EnsemblMetazoa"/>
</dbReference>
<organism evidence="30 31">
    <name type="scientific">Drosophila erecta</name>
    <name type="common">Fruit fly</name>
    <dbReference type="NCBI Taxonomy" id="7220"/>
    <lineage>
        <taxon>Eukaryota</taxon>
        <taxon>Metazoa</taxon>
        <taxon>Ecdysozoa</taxon>
        <taxon>Arthropoda</taxon>
        <taxon>Hexapoda</taxon>
        <taxon>Insecta</taxon>
        <taxon>Pterygota</taxon>
        <taxon>Neoptera</taxon>
        <taxon>Endopterygota</taxon>
        <taxon>Diptera</taxon>
        <taxon>Brachycera</taxon>
        <taxon>Muscomorpha</taxon>
        <taxon>Ephydroidea</taxon>
        <taxon>Drosophilidae</taxon>
        <taxon>Drosophila</taxon>
        <taxon>Sophophora</taxon>
    </lineage>
</organism>
<dbReference type="CDD" id="cd19170">
    <property type="entry name" value="SET_KMT2A_2B"/>
    <property type="match status" value="1"/>
</dbReference>
<dbReference type="GO" id="GO:0005704">
    <property type="term" value="C:polytene chromosome band"/>
    <property type="evidence" value="ECO:0007669"/>
    <property type="project" value="EnsemblMetazoa"/>
</dbReference>
<dbReference type="GO" id="GO:0008270">
    <property type="term" value="F:zinc ion binding"/>
    <property type="evidence" value="ECO:0007669"/>
    <property type="project" value="UniProtKB-KW"/>
</dbReference>
<protein>
    <recommendedName>
        <fullName evidence="19 20">Histone-lysine N-methyltransferase trithorax</fullName>
        <ecNumber evidence="2 20">2.1.1.355</ecNumber>
    </recommendedName>
</protein>
<evidence type="ECO:0000313" key="31">
    <source>
        <dbReference type="Proteomes" id="UP000008711"/>
    </source>
</evidence>
<feature type="binding site" evidence="22">
    <location>
        <position position="3729"/>
    </location>
    <ligand>
        <name>Zn(2+)</name>
        <dbReference type="ChEBI" id="CHEBI:29105"/>
    </ligand>
</feature>
<dbReference type="SMART" id="SM00541">
    <property type="entry name" value="FYRN"/>
    <property type="match status" value="1"/>
</dbReference>
<keyword evidence="7 22" id="KW-0479">Metal-binding</keyword>
<evidence type="ECO:0000256" key="3">
    <source>
        <dbReference type="ARBA" id="ARBA00022481"/>
    </source>
</evidence>
<sequence length="3741" mass="400893">MGRSKFPGKPSKSINRKRISVLQLEDEAANPAEPQQPPPESQQPSGSGSGSPAAREKGNNCDNDEDDNAPGGASTSGNTASSSAGSENSGNGSSSGSGSGSGSSGSGSTNGGSVNGGTHHKSAANLDKEAVTKDQNGDGDKTKANASRSDASVSSAPSGKLSAAASGKALGKSPRTFSASISGTSSGRSSGSSPEGNSGASSDGASSGISCGKSTAKSPDASSGTLSSGKLVKTTAAGTCSSGKSSKASSGTTCEATTSGLSSACLKALFVATPATSTGLACALVSPGGSSQGGAFPISAALLRARKNSNKKFKNLNLARGEVMLPSTSKLKQLNSPVVDNPSPSAPIASGSPPSAEGGTGVGGVVSPGEDAALKRVLSEMPNEVARDPSPSSCPAAPNGAVSGKGSAPNVPPAVATSADGSSPKSGADAGPSTLSTAAKQKKTVTFRNVLETSDDKSVVKRFYNPDIRIPIVSIMKKDSLNRPLNYSRGGECIVRPSILSKILNKSSNIDKLNSLKFRSAAASSSSSNQESGSSSNLFGLSRAFGAPMDEDDEGGVTFRRNDSPDDQNNAEDDEMEDDEDDEEADEDDDNEDDNDEAASEKSAETEKSVGVDERDSEEKQLVINSHFVLPKRSTRSSRIIKPNKRLLEEGAISTKKTLTLGDSKAKNVFGAASSSAGSTTSSFSASASLKLGKDTFFNFGNLKPNSSAAGNFVLRQPRLQFQADTQPAPFTAPKACPTSPSAIPKPANSLAPSSFGSLASTSASTVTPTPSACSVCSAMVSSKEVAQARKYGVVACDVCRKFFSKMTKKSISANSSTANTSSGSQQYLQCKGSEGSSCSIQSAKSQLKNFKKFYKDRCTACWLKKCMNSFQLPAAHRSRLSAILPPGMRGESSSREEKSAELLSPTGSLRFTSTASSSSSSVVASTSVKWKSSGESTSALTSIKPNPLAENNVTFGSTPLLRPAILEKPLFLKISNAADQKLTAAEAISPSLTKKTSKQEKEKAKESEQSEKPLSPTMAANKKSGAAEPPVAPEAQAQKEEAPQTSAATQPTAPSGTSQGVPQAEVAGETNATGDTLKRQRIDLKGPRVKHVCRSASIVLGQPLATFGEDQQPEEGGDMQLEVAASVPSAISDPSPEKPTQIVTDENDNCASCKTSPVGDESKPSKPSGSAQAEVKKVTAGGKEGTVSAAGGPSAKVTTRNAAVASNLIVAASKKQRNGDIVTSSSVSQSSNQTQGRKTKEHRQQRTLISIDFWENYDPAEVCQTGFGLIVTETVAQRALCFLCGSTGLDPLIFCACCCEPYHQYCVQDEYNLKHGSFEDTTLMGSLLETTVNASTGPSASSLNQLTQRLNWLCPRCTVCYTCNMSSGSKVKCQKCQKNYHSTCLGTSKRLLGADRPLICVNCLKCKSCSTTKVSKFVGNLPMCTGCFKLRKKGNFCPICQRCYDDNDFDLKMMECGDCAQWVHSKCEGLSDEQYNLLSTLPESIEFICKKCARRNESSRIKAEEWRQAVMEEFKASLYSVLKLLSKSRQACALLKLSPRKKLRCTCGASSNQGKLQPKALQFSSGSDNGLGSDGESQNSDDVYEFKDQQQQQQQRNVNINKPRVKSLPCSCQQHISHPQSFSLVDIKQKIAGNSYVSLAEFNYDMSQVIQQSNCDELDIAYKELLSEQFPWFQNETKACTDALEEDMFESCSGANYEDLQDAGGGSASVYNEHSTSQAESRSGVLDIPLEEVDDFGSCGIKMRLDTRVCLFCRKSGEGLSGEEARLLYCGHDCWVHTNCAMWSAEVFEEIDGSLQNVHSAVARGRMIKCTVCGNRGATVGCNVRSCGEHYHYPCARSIDCAFLTDKSMYCPAHAKNGNALKANGSPSVTYESNFEVSRPVYVELDRKRKKLIEPARVQFHIGSLEVRQLGAIVPRFSDSYEAVVPINFLCSRLYWSSKEPWKIVEYTVRTTIQNSSSTLTALDVGRNYTVDHTNPNSKEVQLGMAQIARWHTSLARSEFLENGGADWSGEFPNPNSCVPPDENTEEEPQQQADLLPPEIKDAIFEDLHQELFDGISMLDIFLHDDKTDLFAISEQSKDGTQAMTSNQAQNQQAGGAASVSICDEDTRNSNTSLGNGWPASNPVEDAMLSAARNSSQVQMLKTLAWPKLDGNSAMATAIKRRKLSKNLAEGVFLTLSSQQRNKKEMATVAGVSRRQSISEASIEGVATTSGSVRSKSFTWSAAKRYFEKSEGREEATKMRIMQMDGVDDSITEFRIISGDGNLSTAQFSGQVKCDRCQCTYRNYDAFQRHLPSCGPTMSSNETESDVSGQGITNNATQISAESLNELQKQLLANAGGLNYLQSATSFPQVQSLGSLGQFGLQGLQQLQLQPQSLGNGFFLSQPNPATQANTDDLQIYANSLQSLAANLGGGFTLAQPTVTAPAQPQLIAVSTNPDGTQQFIQIPQTMQATTTPTATYQTLQATNTDKKIMLPLTAAGKPLKTVATKAAQQVAVKQRQLKSGHQVKPIQAKLQPHPQQHQQQQQTQVQQPITVMGQNLLQPQLLFQSSAQSQAPQLILPQAQPQNIISFVTGDGSQGQPLQYISIPTAGEYKPQPQPTATPTFLTTAPGGGATYLQTDASGNLVLTTTPTNSGLQMLTAQSLQAQPQVIGTLIQPQTIQLGGGADGNQPGGNQQPIILGGTGGGSTGLEFATSSPQVILATQPMYYGLETIVQNTVMSSQQFVSTAMPGMLSQNASFSATTTQVFQASKIEPIVDLPAGYVVLNNTGDASSAGTFLNAASVLQQQTQDDTTTQILQNANFQFQSVPTSSAASTSMDYTSPVMVTAKIPPVTQMKRTNAQAKAAGISGVGKVPPQPQVVNKVLPTSIVTQPSQVQLKNSNLKQSQVKGKAAAGTGTTCGAPPSIASKPLQKKTNMIRPIHKLEVKPKVMKPTPKVQNQNHSVLQQQQQPQLQQQIPAVVVSQVPKVTISQQRIPAQPQQQQQQQQQLQQAQMLHIPQQQQPLQQQQVQVQPSMPIITLAETPVLQSQFVPEPQVLEQQELASRVQHFPTSSTSSSSNCSLPTNVVNPMQQQAPPTTSSSTTRPTNRVLPMQQRQEPAPLSNECPVVPSPTPPKPVEQPIIQQMTSASVSKCYAQKSTLPSPVYEAELKASSVLESIVPAVTMDAILEEQPVTESIYTEGLYEKNSPAESKTEQLLLQQQQREQLTQQLANNGYLLDKHAFQVEPMDTDVYREEDLEEDDDEDDDFSLKMATSACNDHEMSDSEEPAVKDKISKILDNLTNDDCTDSIATATTMEVESSAGYQQMVEDVLATTAAASAPTEEFEGALETAAVEAAATYINEMADAHVLELKQLQNGVELELRRRKEEQRTVSQEQEQSKAVIVPTAAAPEAPPPIQEPKKMSGPHLLYEIQSEDGFTYKSSSITEIWEKVFEAVQVARRAHGLTPLPEGPLADMGGIQMIGLKTNALKYLIEQLPGVEKCSKYTPKYHKRNGNVSTAANGVHGGNLGGISASAALSLSGGDSHGLLDYGSDQDELQENAYDCARCEPYASRSEYDMFSWLASRHRKQPIQVFVQPSDNELVPRRGTGSNLPMAMKYRTLKETYKDYVGVFRSHIHGRGLYCTKDIEAGEMVIEYAGELIRSTLTDKRERYYDSRGIGCYMFKIDDNLVVDATMRGNAARFINHCCEPNCYSKVVDILGHKHIIIFALRRIVQGEELTYDYKFPFEEEKIPCSCGSKRCRKYLN</sequence>
<feature type="region of interest" description="Disordered" evidence="24">
    <location>
        <begin position="993"/>
        <end position="1198"/>
    </location>
</feature>
<keyword evidence="11 20" id="KW-0156">Chromatin regulator</keyword>
<feature type="compositionally biased region" description="Acidic residues" evidence="24">
    <location>
        <begin position="565"/>
        <end position="598"/>
    </location>
</feature>
<evidence type="ECO:0000256" key="7">
    <source>
        <dbReference type="ARBA" id="ARBA00022723"/>
    </source>
</evidence>
<feature type="binding site" evidence="22">
    <location>
        <position position="3736"/>
    </location>
    <ligand>
        <name>Zn(2+)</name>
        <dbReference type="ChEBI" id="CHEBI:29105"/>
    </ligand>
</feature>
<dbReference type="GO" id="GO:0000123">
    <property type="term" value="C:histone acetyltransferase complex"/>
    <property type="evidence" value="ECO:0007669"/>
    <property type="project" value="EnsemblMetazoa"/>
</dbReference>
<evidence type="ECO:0000256" key="21">
    <source>
        <dbReference type="PIRSR" id="PIRSR010354-50"/>
    </source>
</evidence>
<evidence type="ECO:0000256" key="11">
    <source>
        <dbReference type="ARBA" id="ARBA00022853"/>
    </source>
</evidence>
<dbReference type="Gene3D" id="1.20.920.10">
    <property type="entry name" value="Bromodomain-like"/>
    <property type="match status" value="1"/>
</dbReference>